<keyword evidence="5" id="KW-0328">Glycosyltransferase</keyword>
<keyword evidence="8" id="KW-0256">Endoplasmic reticulum</keyword>
<dbReference type="Proteomes" id="UP000322873">
    <property type="component" value="Unassembled WGS sequence"/>
</dbReference>
<keyword evidence="10" id="KW-0472">Membrane</keyword>
<dbReference type="PANTHER" id="PTHR13036">
    <property type="entry name" value="BETA1,4 MANNOSYLTRANSFERASE"/>
    <property type="match status" value="1"/>
</dbReference>
<keyword evidence="9" id="KW-1133">Transmembrane helix</keyword>
<dbReference type="Pfam" id="PF13692">
    <property type="entry name" value="Glyco_trans_1_4"/>
    <property type="match status" value="1"/>
</dbReference>
<evidence type="ECO:0000256" key="6">
    <source>
        <dbReference type="ARBA" id="ARBA00022679"/>
    </source>
</evidence>
<evidence type="ECO:0000256" key="10">
    <source>
        <dbReference type="ARBA" id="ARBA00023136"/>
    </source>
</evidence>
<evidence type="ECO:0000313" key="13">
    <source>
        <dbReference type="Proteomes" id="UP000322873"/>
    </source>
</evidence>
<dbReference type="PANTHER" id="PTHR13036:SF0">
    <property type="entry name" value="CHITOBIOSYLDIPHOSPHODOLICHOL BETA-MANNOSYLTRANSFERASE"/>
    <property type="match status" value="1"/>
</dbReference>
<dbReference type="GO" id="GO:0005789">
    <property type="term" value="C:endoplasmic reticulum membrane"/>
    <property type="evidence" value="ECO:0007669"/>
    <property type="project" value="UniProtKB-SubCell"/>
</dbReference>
<evidence type="ECO:0000256" key="4">
    <source>
        <dbReference type="ARBA" id="ARBA00015841"/>
    </source>
</evidence>
<evidence type="ECO:0000256" key="9">
    <source>
        <dbReference type="ARBA" id="ARBA00022989"/>
    </source>
</evidence>
<evidence type="ECO:0000313" key="12">
    <source>
        <dbReference type="EMBL" id="KAA8570513.1"/>
    </source>
</evidence>
<evidence type="ECO:0000256" key="3">
    <source>
        <dbReference type="ARBA" id="ARBA00012611"/>
    </source>
</evidence>
<accession>A0A5M9JQ34</accession>
<keyword evidence="13" id="KW-1185">Reference proteome</keyword>
<comment type="caution">
    <text evidence="12">The sequence shown here is derived from an EMBL/GenBank/DDBJ whole genome shotgun (WGS) entry which is preliminary data.</text>
</comment>
<dbReference type="InterPro" id="IPR026051">
    <property type="entry name" value="ALG1-like"/>
</dbReference>
<dbReference type="EMBL" id="VICG01000007">
    <property type="protein sequence ID" value="KAA8570513.1"/>
    <property type="molecule type" value="Genomic_DNA"/>
</dbReference>
<dbReference type="SUPFAM" id="SSF53756">
    <property type="entry name" value="UDP-Glycosyltransferase/glycogen phosphorylase"/>
    <property type="match status" value="1"/>
</dbReference>
<evidence type="ECO:0000256" key="8">
    <source>
        <dbReference type="ARBA" id="ARBA00022824"/>
    </source>
</evidence>
<comment type="pathway">
    <text evidence="2">Protein modification; protein glycosylation.</text>
</comment>
<evidence type="ECO:0000256" key="7">
    <source>
        <dbReference type="ARBA" id="ARBA00022692"/>
    </source>
</evidence>
<evidence type="ECO:0000256" key="2">
    <source>
        <dbReference type="ARBA" id="ARBA00004922"/>
    </source>
</evidence>
<comment type="subcellular location">
    <subcellularLocation>
        <location evidence="1">Endoplasmic reticulum membrane</location>
        <topology evidence="1">Single-pass membrane protein</topology>
    </subcellularLocation>
</comment>
<protein>
    <recommendedName>
        <fullName evidence="4">Chitobiosyldiphosphodolichol beta-mannosyltransferase</fullName>
        <ecNumber evidence="3">2.4.1.142</ecNumber>
    </recommendedName>
</protein>
<dbReference type="EC" id="2.4.1.142" evidence="3"/>
<reference evidence="12 13" key="1">
    <citation type="submission" date="2019-06" db="EMBL/GenBank/DDBJ databases">
        <title>Genome Sequence of the Brown Rot Fungal Pathogen Monilinia fructicola.</title>
        <authorList>
            <person name="De Miccolis Angelini R.M."/>
            <person name="Landi L."/>
            <person name="Abate D."/>
            <person name="Pollastro S."/>
            <person name="Romanazzi G."/>
            <person name="Faretra F."/>
        </authorList>
    </citation>
    <scope>NUCLEOTIDE SEQUENCE [LARGE SCALE GENOMIC DNA]</scope>
    <source>
        <strain evidence="12 13">Mfrc123</strain>
    </source>
</reference>
<dbReference type="VEuPathDB" id="FungiDB:MFRU_031g00550"/>
<dbReference type="GO" id="GO:0004578">
    <property type="term" value="F:chitobiosyldiphosphodolichol beta-mannosyltransferase activity"/>
    <property type="evidence" value="ECO:0007669"/>
    <property type="project" value="UniProtKB-EC"/>
</dbReference>
<dbReference type="AlphaFoldDB" id="A0A5M9JQ34"/>
<dbReference type="Gene3D" id="3.40.50.2000">
    <property type="entry name" value="Glycogen Phosphorylase B"/>
    <property type="match status" value="1"/>
</dbReference>
<evidence type="ECO:0000256" key="11">
    <source>
        <dbReference type="ARBA" id="ARBA00024899"/>
    </source>
</evidence>
<proteinExistence type="predicted"/>
<organism evidence="12 13">
    <name type="scientific">Monilinia fructicola</name>
    <name type="common">Brown rot fungus</name>
    <name type="synonym">Ciboria fructicola</name>
    <dbReference type="NCBI Taxonomy" id="38448"/>
    <lineage>
        <taxon>Eukaryota</taxon>
        <taxon>Fungi</taxon>
        <taxon>Dikarya</taxon>
        <taxon>Ascomycota</taxon>
        <taxon>Pezizomycotina</taxon>
        <taxon>Leotiomycetes</taxon>
        <taxon>Helotiales</taxon>
        <taxon>Sclerotiniaceae</taxon>
        <taxon>Monilinia</taxon>
    </lineage>
</organism>
<evidence type="ECO:0000256" key="5">
    <source>
        <dbReference type="ARBA" id="ARBA00022676"/>
    </source>
</evidence>
<keyword evidence="7" id="KW-0812">Transmembrane</keyword>
<gene>
    <name evidence="12" type="ORF">EYC84_002782</name>
</gene>
<name>A0A5M9JQ34_MONFR</name>
<sequence>MQYHAMSIAKHGGRVDLVGYQESELPLGLTDNPLITIVPLPLPPPVLRDGSLPFFFAGPCKVLWQIWTLFVILCYTTKPARWLLVQNPPSIPTFFVAYVVCILRNTHLIIDWHNYGWTILAGTRGPKHVFVRLYKWYEAFLGSWAPTVSFTVSRAMERQLRERPYKIKSPIFTLHDRPASIFQPITDQEKRRAFLARLPETKDQVDAIMNGDVRLLVSSTSWTPDEDFNLLLDALGPQKEMYLNRIAELSESYDLVNVTIKTTWLSIEDYASLLACADLGVCLHRSSSGVDLPMKVVDMFGAGLPVVGYDQYFSWPELVKEGVNGWGFTTSDDLADILEEVFKDTSGKELARLKKGAIEEGRKRWDEEWDGVAGRILGLID</sequence>
<comment type="function">
    <text evidence="11">Participates in the formation of the lipid-linked precursor oligosaccharide for N-glycosylation. Involved in assembling the dolichol-pyrophosphate-GlcNAc(2)-Man(5) intermediate on the cytoplasmic surface of the ER.</text>
</comment>
<evidence type="ECO:0000256" key="1">
    <source>
        <dbReference type="ARBA" id="ARBA00004389"/>
    </source>
</evidence>
<keyword evidence="6" id="KW-0808">Transferase</keyword>